<keyword evidence="2" id="KW-1185">Reference proteome</keyword>
<sequence length="116" mass="12857">MNCWLVWMLTAELTRSANLVLQAIAEEIDPLYRFHEGVLLMSDGDLIGGHSLARLEYVAIDWATLPFVYSLTELRTRATDLLNGGDPRNGRAIDVYSSGLSDWLNLGEASRAESAD</sequence>
<protein>
    <submittedName>
        <fullName evidence="1">Uncharacterized protein</fullName>
    </submittedName>
</protein>
<name>A0ABR5CB82_9MICO</name>
<dbReference type="Proteomes" id="UP000032503">
    <property type="component" value="Unassembled WGS sequence"/>
</dbReference>
<organism evidence="1 2">
    <name type="scientific">Agreia bicolorata</name>
    <dbReference type="NCBI Taxonomy" id="110935"/>
    <lineage>
        <taxon>Bacteria</taxon>
        <taxon>Bacillati</taxon>
        <taxon>Actinomycetota</taxon>
        <taxon>Actinomycetes</taxon>
        <taxon>Micrococcales</taxon>
        <taxon>Microbacteriaceae</taxon>
        <taxon>Agreia</taxon>
    </lineage>
</organism>
<evidence type="ECO:0000313" key="2">
    <source>
        <dbReference type="Proteomes" id="UP000032503"/>
    </source>
</evidence>
<evidence type="ECO:0000313" key="1">
    <source>
        <dbReference type="EMBL" id="KJC62895.1"/>
    </source>
</evidence>
<comment type="caution">
    <text evidence="1">The sequence shown here is derived from an EMBL/GenBank/DDBJ whole genome shotgun (WGS) entry which is preliminary data.</text>
</comment>
<accession>A0ABR5CB82</accession>
<proteinExistence type="predicted"/>
<dbReference type="EMBL" id="JYFC01000011">
    <property type="protein sequence ID" value="KJC62895.1"/>
    <property type="molecule type" value="Genomic_DNA"/>
</dbReference>
<reference evidence="1 2" key="1">
    <citation type="journal article" date="2001" name="Int. J. Syst. Evol. Microbiol.">
        <title>Agreia bicolorata gen. nov., sp. nov., to accommodate actinobacteria isolated from narrow reed grass infected by the nematode Heteroanguina graminophila.</title>
        <authorList>
            <person name="Evtushenko L.I."/>
            <person name="Dorofeeva L.V."/>
            <person name="Dobrovolskaya T.G."/>
            <person name="Streshinskaya G.M."/>
            <person name="Subbotin S.A."/>
            <person name="Tiedje J.M."/>
        </authorList>
    </citation>
    <scope>NUCLEOTIDE SEQUENCE [LARGE SCALE GENOMIC DNA]</scope>
    <source>
        <strain evidence="1 2">VKM Ac-1804</strain>
    </source>
</reference>
<gene>
    <name evidence="1" type="ORF">TZ00_17945</name>
</gene>